<comment type="caution">
    <text evidence="2">The sequence shown here is derived from an EMBL/GenBank/DDBJ whole genome shotgun (WGS) entry which is preliminary data.</text>
</comment>
<sequence length="196" mass="22132">MITVHKVPLDKSLPVVLKQCWGESDDAEASLKLSWEGSVLHLRFQVREPQLRRMVSEHNGRVWEDSCVEAFLARKGSDEYINVECSASTKMLVGRGQSRHSRELLPVSVIETIPYRVEIMENNTKQSRWKAELSLDLVSLGVLEAGETLDTVSLVGNFYCCGDKLAKPHYLCAHEIGTHKPDFHTPAFFVPIRCIP</sequence>
<organism evidence="2">
    <name type="scientific">bioreactor metagenome</name>
    <dbReference type="NCBI Taxonomy" id="1076179"/>
    <lineage>
        <taxon>unclassified sequences</taxon>
        <taxon>metagenomes</taxon>
        <taxon>ecological metagenomes</taxon>
    </lineage>
</organism>
<dbReference type="AlphaFoldDB" id="A0A645BUD4"/>
<dbReference type="Pfam" id="PF16011">
    <property type="entry name" value="CBM9_2"/>
    <property type="match status" value="1"/>
</dbReference>
<dbReference type="CDD" id="cd09620">
    <property type="entry name" value="CBM9_like_3"/>
    <property type="match status" value="1"/>
</dbReference>
<dbReference type="SUPFAM" id="SSF49344">
    <property type="entry name" value="CBD9-like"/>
    <property type="match status" value="1"/>
</dbReference>
<dbReference type="EMBL" id="VSSQ01022617">
    <property type="protein sequence ID" value="MPM69049.1"/>
    <property type="molecule type" value="Genomic_DNA"/>
</dbReference>
<proteinExistence type="predicted"/>
<name>A0A645BUD4_9ZZZZ</name>
<gene>
    <name evidence="2" type="ORF">SDC9_115993</name>
</gene>
<evidence type="ECO:0000259" key="1">
    <source>
        <dbReference type="Pfam" id="PF16011"/>
    </source>
</evidence>
<feature type="domain" description="Carbohydrate-binding" evidence="1">
    <location>
        <begin position="32"/>
        <end position="190"/>
    </location>
</feature>
<dbReference type="GO" id="GO:0030246">
    <property type="term" value="F:carbohydrate binding"/>
    <property type="evidence" value="ECO:0007669"/>
    <property type="project" value="InterPro"/>
</dbReference>
<reference evidence="2" key="1">
    <citation type="submission" date="2019-08" db="EMBL/GenBank/DDBJ databases">
        <authorList>
            <person name="Kucharzyk K."/>
            <person name="Murdoch R.W."/>
            <person name="Higgins S."/>
            <person name="Loffler F."/>
        </authorList>
    </citation>
    <scope>NUCLEOTIDE SEQUENCE</scope>
</reference>
<evidence type="ECO:0000313" key="2">
    <source>
        <dbReference type="EMBL" id="MPM69049.1"/>
    </source>
</evidence>
<dbReference type="GO" id="GO:0016052">
    <property type="term" value="P:carbohydrate catabolic process"/>
    <property type="evidence" value="ECO:0007669"/>
    <property type="project" value="InterPro"/>
</dbReference>
<dbReference type="Gene3D" id="2.60.40.1190">
    <property type="match status" value="1"/>
</dbReference>
<dbReference type="GO" id="GO:0004553">
    <property type="term" value="F:hydrolase activity, hydrolyzing O-glycosyl compounds"/>
    <property type="evidence" value="ECO:0007669"/>
    <property type="project" value="InterPro"/>
</dbReference>
<accession>A0A645BUD4</accession>
<protein>
    <recommendedName>
        <fullName evidence="1">Carbohydrate-binding domain-containing protein</fullName>
    </recommendedName>
</protein>
<dbReference type="InterPro" id="IPR010502">
    <property type="entry name" value="Carb-bd_dom_fam9"/>
</dbReference>